<sequence>MRTAIFASGSGSNFEVLAQKFQAGEFKAELVLLFSDHPDAFVIKRAQKLKVPYETFTVKECGSKVSYEKRIMEILKKYRVDFIILAGYMRVLGEKIVLAYDKRIVNLHPAYLPEYQGLHAIERAFSDHQTQGKSQTGVTIHYVDTGLDTGPAILQKHVPIYPDDTLETLEQRIHACEHELYPQALKQIFKGE</sequence>
<keyword evidence="3 4" id="KW-0658">Purine biosynthesis</keyword>
<comment type="caution">
    <text evidence="4">Lacks conserved residue(s) required for the propagation of feature annotation.</text>
</comment>
<comment type="similarity">
    <text evidence="4">Belongs to the GART family.</text>
</comment>
<comment type="caution">
    <text evidence="6">The sequence shown here is derived from an EMBL/GenBank/DDBJ whole genome shotgun (WGS) entry which is preliminary data.</text>
</comment>
<dbReference type="PANTHER" id="PTHR43369">
    <property type="entry name" value="PHOSPHORIBOSYLGLYCINAMIDE FORMYLTRANSFERASE"/>
    <property type="match status" value="1"/>
</dbReference>
<name>A0A0R2B605_9LACO</name>
<gene>
    <name evidence="4" type="primary">purN</name>
    <name evidence="6" type="ORF">FC48_GL001244</name>
</gene>
<feature type="binding site" evidence="4">
    <location>
        <begin position="11"/>
        <end position="13"/>
    </location>
    <ligand>
        <name>N(1)-(5-phospho-beta-D-ribosyl)glycinamide</name>
        <dbReference type="ChEBI" id="CHEBI:143788"/>
    </ligand>
</feature>
<dbReference type="InterPro" id="IPR036477">
    <property type="entry name" value="Formyl_transf_N_sf"/>
</dbReference>
<dbReference type="Proteomes" id="UP000051612">
    <property type="component" value="Unassembled WGS sequence"/>
</dbReference>
<evidence type="ECO:0000313" key="7">
    <source>
        <dbReference type="Proteomes" id="UP000051612"/>
    </source>
</evidence>
<dbReference type="EMBL" id="AYYN01000155">
    <property type="protein sequence ID" value="KRM71851.1"/>
    <property type="molecule type" value="Genomic_DNA"/>
</dbReference>
<feature type="binding site" evidence="4">
    <location>
        <position position="106"/>
    </location>
    <ligand>
        <name>(6R)-10-formyltetrahydrofolate</name>
        <dbReference type="ChEBI" id="CHEBI:195366"/>
    </ligand>
</feature>
<evidence type="ECO:0000259" key="5">
    <source>
        <dbReference type="Pfam" id="PF00551"/>
    </source>
</evidence>
<dbReference type="Gene3D" id="3.40.50.170">
    <property type="entry name" value="Formyl transferase, N-terminal domain"/>
    <property type="match status" value="1"/>
</dbReference>
<feature type="site" description="Raises pKa of active site His" evidence="4">
    <location>
        <position position="148"/>
    </location>
</feature>
<evidence type="ECO:0000256" key="1">
    <source>
        <dbReference type="ARBA" id="ARBA00005054"/>
    </source>
</evidence>
<proteinExistence type="inferred from homology"/>
<dbReference type="EC" id="2.1.2.2" evidence="4"/>
<protein>
    <recommendedName>
        <fullName evidence="4">Phosphoribosylglycinamide formyltransferase</fullName>
        <ecNumber evidence="4">2.1.2.2</ecNumber>
    </recommendedName>
    <alternativeName>
        <fullName evidence="4">5'-phosphoribosylglycinamide transformylase</fullName>
    </alternativeName>
    <alternativeName>
        <fullName evidence="4">GAR transformylase</fullName>
        <shortName evidence="4">GART</shortName>
    </alternativeName>
</protein>
<evidence type="ECO:0000256" key="4">
    <source>
        <dbReference type="HAMAP-Rule" id="MF_01930"/>
    </source>
</evidence>
<dbReference type="NCBIfam" id="TIGR00639">
    <property type="entry name" value="PurN"/>
    <property type="match status" value="1"/>
</dbReference>
<dbReference type="PANTHER" id="PTHR43369:SF2">
    <property type="entry name" value="PHOSPHORIBOSYLGLYCINAMIDE FORMYLTRANSFERASE"/>
    <property type="match status" value="1"/>
</dbReference>
<dbReference type="GO" id="GO:0005829">
    <property type="term" value="C:cytosol"/>
    <property type="evidence" value="ECO:0007669"/>
    <property type="project" value="TreeGrafter"/>
</dbReference>
<dbReference type="CDD" id="cd08645">
    <property type="entry name" value="FMT_core_GART"/>
    <property type="match status" value="1"/>
</dbReference>
<dbReference type="Pfam" id="PF00551">
    <property type="entry name" value="Formyl_trans_N"/>
    <property type="match status" value="1"/>
</dbReference>
<feature type="binding site" evidence="4">
    <location>
        <position position="64"/>
    </location>
    <ligand>
        <name>(6R)-10-formyltetrahydrofolate</name>
        <dbReference type="ChEBI" id="CHEBI:195366"/>
    </ligand>
</feature>
<dbReference type="HAMAP" id="MF_01930">
    <property type="entry name" value="PurN"/>
    <property type="match status" value="1"/>
</dbReference>
<dbReference type="AlphaFoldDB" id="A0A0R2B605"/>
<dbReference type="InterPro" id="IPR002376">
    <property type="entry name" value="Formyl_transf_N"/>
</dbReference>
<reference evidence="6 7" key="1">
    <citation type="journal article" date="2015" name="Genome Announc.">
        <title>Expanding the biotechnology potential of lactobacilli through comparative genomics of 213 strains and associated genera.</title>
        <authorList>
            <person name="Sun Z."/>
            <person name="Harris H.M."/>
            <person name="McCann A."/>
            <person name="Guo C."/>
            <person name="Argimon S."/>
            <person name="Zhang W."/>
            <person name="Yang X."/>
            <person name="Jeffery I.B."/>
            <person name="Cooney J.C."/>
            <person name="Kagawa T.F."/>
            <person name="Liu W."/>
            <person name="Song Y."/>
            <person name="Salvetti E."/>
            <person name="Wrobel A."/>
            <person name="Rasinkangas P."/>
            <person name="Parkhill J."/>
            <person name="Rea M.C."/>
            <person name="O'Sullivan O."/>
            <person name="Ritari J."/>
            <person name="Douillard F.P."/>
            <person name="Paul Ross R."/>
            <person name="Yang R."/>
            <person name="Briner A.E."/>
            <person name="Felis G.E."/>
            <person name="de Vos W.M."/>
            <person name="Barrangou R."/>
            <person name="Klaenhammer T.R."/>
            <person name="Caufield P.W."/>
            <person name="Cui Y."/>
            <person name="Zhang H."/>
            <person name="O'Toole P.W."/>
        </authorList>
    </citation>
    <scope>NUCLEOTIDE SEQUENCE [LARGE SCALE GENOMIC DNA]</scope>
    <source>
        <strain evidence="6 7">DSM 20452</strain>
    </source>
</reference>
<evidence type="ECO:0000313" key="6">
    <source>
        <dbReference type="EMBL" id="KRM71851.1"/>
    </source>
</evidence>
<evidence type="ECO:0000256" key="2">
    <source>
        <dbReference type="ARBA" id="ARBA00022679"/>
    </source>
</evidence>
<dbReference type="GO" id="GO:0004644">
    <property type="term" value="F:phosphoribosylglycinamide formyltransferase activity"/>
    <property type="evidence" value="ECO:0007669"/>
    <property type="project" value="UniProtKB-UniRule"/>
</dbReference>
<dbReference type="PATRIC" id="fig|1423772.3.peg.1333"/>
<feature type="active site" description="Proton donor" evidence="4">
    <location>
        <position position="108"/>
    </location>
</feature>
<keyword evidence="2 4" id="KW-0808">Transferase</keyword>
<dbReference type="SUPFAM" id="SSF53328">
    <property type="entry name" value="Formyltransferase"/>
    <property type="match status" value="1"/>
</dbReference>
<comment type="function">
    <text evidence="4">Catalyzes the transfer of a formyl group from 10-formyltetrahydrofolate to 5-phospho-ribosyl-glycinamide (GAR), producing 5-phospho-ribosyl-N-formylglycinamide (FGAR) and tetrahydrofolate.</text>
</comment>
<dbReference type="InterPro" id="IPR004607">
    <property type="entry name" value="GART"/>
</dbReference>
<organism evidence="6 7">
    <name type="scientific">Ligilactobacillus murinus DSM 20452 = NBRC 14221</name>
    <dbReference type="NCBI Taxonomy" id="1423772"/>
    <lineage>
        <taxon>Bacteria</taxon>
        <taxon>Bacillati</taxon>
        <taxon>Bacillota</taxon>
        <taxon>Bacilli</taxon>
        <taxon>Lactobacillales</taxon>
        <taxon>Lactobacillaceae</taxon>
        <taxon>Ligilactobacillus</taxon>
    </lineage>
</organism>
<dbReference type="GO" id="GO:0006189">
    <property type="term" value="P:'de novo' IMP biosynthetic process"/>
    <property type="evidence" value="ECO:0007669"/>
    <property type="project" value="UniProtKB-UniRule"/>
</dbReference>
<dbReference type="UniPathway" id="UPA00074">
    <property type="reaction ID" value="UER00126"/>
</dbReference>
<accession>A0A0R2B605</accession>
<feature type="domain" description="Formyl transferase N-terminal" evidence="5">
    <location>
        <begin position="1"/>
        <end position="185"/>
    </location>
</feature>
<evidence type="ECO:0000256" key="3">
    <source>
        <dbReference type="ARBA" id="ARBA00022755"/>
    </source>
</evidence>
<comment type="catalytic activity">
    <reaction evidence="4">
        <text>N(1)-(5-phospho-beta-D-ribosyl)glycinamide + (6R)-10-formyltetrahydrofolate = N(2)-formyl-N(1)-(5-phospho-beta-D-ribosyl)glycinamide + (6S)-5,6,7,8-tetrahydrofolate + H(+)</text>
        <dbReference type="Rhea" id="RHEA:15053"/>
        <dbReference type="ChEBI" id="CHEBI:15378"/>
        <dbReference type="ChEBI" id="CHEBI:57453"/>
        <dbReference type="ChEBI" id="CHEBI:143788"/>
        <dbReference type="ChEBI" id="CHEBI:147286"/>
        <dbReference type="ChEBI" id="CHEBI:195366"/>
        <dbReference type="EC" id="2.1.2.2"/>
    </reaction>
</comment>
<dbReference type="RefSeq" id="WP_056959985.1">
    <property type="nucleotide sequence ID" value="NZ_AYYN01000155.1"/>
</dbReference>
<comment type="pathway">
    <text evidence="1 4">Purine metabolism; IMP biosynthesis via de novo pathway; N(2)-formyl-N(1)-(5-phospho-D-ribosyl)glycinamide from N(1)-(5-phospho-D-ribosyl)glycinamide (10-formyl THF route): step 1/1.</text>
</comment>